<evidence type="ECO:0000256" key="2">
    <source>
        <dbReference type="SAM" id="MobiDB-lite"/>
    </source>
</evidence>
<dbReference type="EMBL" id="BQFW01000007">
    <property type="protein sequence ID" value="GJJ72557.1"/>
    <property type="molecule type" value="Genomic_DNA"/>
</dbReference>
<dbReference type="CDD" id="cd00116">
    <property type="entry name" value="LRR_RI"/>
    <property type="match status" value="1"/>
</dbReference>
<reference evidence="3" key="1">
    <citation type="submission" date="2021-11" db="EMBL/GenBank/DDBJ databases">
        <authorList>
            <person name="Herlambang A."/>
            <person name="Guo Y."/>
            <person name="Takashima Y."/>
            <person name="Nishizawa T."/>
        </authorList>
    </citation>
    <scope>NUCLEOTIDE SEQUENCE</scope>
    <source>
        <strain evidence="3">E1425</strain>
    </source>
</reference>
<dbReference type="PANTHER" id="PTHR24111">
    <property type="entry name" value="LEUCINE-RICH REPEAT-CONTAINING PROTEIN 34"/>
    <property type="match status" value="1"/>
</dbReference>
<dbReference type="OrthoDB" id="2314736at2759"/>
<sequence length="1973" mass="216153">MAKKDKKTEGAVQNREIFQRMNFLYQAAICMAAITTPSSNASTQDQSTTTPAMDVGQVEDSSLPPEDIVNEPAQSTASNSKLSRARTRAQFRENKCRIAKEQISTNMAHHGLKKRSRHHDAHSLSGVSRFYAATLREVGRKNVIRIYNTVPQAMEETQAFRVAGTDEIVAIALEHVDGEDGIFWEDIEQVFPGAIAVVNETLEVEYLQDANGERYLPLRIGYHPGVVLEVILLSSFNNPSGDSSAENSTSTFDNFLADLFLSSSADNITTLSRSFSNIAVTAGPFTTLEPSDPQNATLARINLTYTQSQQSILATTALELARESGITLDPEQISLLFNAEVARALRSSPEFENALFNRLNHLHDQASQSEQIYSELAKLQRQMMDRSTLILSKTEAVLTQNSDLAECPIPRLFIVMPEEPTQYEPLNWLTTVFRLYFICECGEHTKASGSKIPHHLHLANHEGYVIREPIEFFEKYGPFLFLMLELIKQGTTITGHAVPPLASFQTVELGASGQHPVATVIDRIDYSLACIHNQIKEYQATSQTDLDDTDHLIPTTQQELANYLNNIDSINTVDLGNLKSFLEAAEGANLRGILRRMITLDGHFKWVCPNHYRSGCEKAHTEKLHQEVQLAGGKFDEQLGKVEIALRSSNDATRFFNVMCNVKSVLELIVDLKWECDKKDLEALEVAIRKSLVSILHVDIQKFQPSFIRRLSSISVRYEGFYRLMDPPSLKSLHMVLPQNIVKLSNFTPKKPGHIRKVSFEIVVGSYEGYPGKEVRSHTEVLETNDKVTTMYIWDTSIKERGAYPLSVALKTSSALTSLRLTNNLVGEKGTRTLSEALRSNESLEILRLSNNSIGEKGAKALSTALKSNSTITTLILDNNSIGASGTRLLSDALEVNEVLTTLDLQNNSIGERGAKALSVALKVNSTLATLHLGFNAIGEVGARAIFTALKNNTGLTTLNLNDNSIGKKGARALSEALKMNSTLITLNLDGNPLGDKGVQLLSEALEVNEGLGALSLWDSLIGEIGALALAKALEINKTLVSLDLWGNSIGEKGTKALSEALEINKTLVTLVLDKNSIGENGAIALAEVLKTNQTLTTLRMEANSIGDKGAEAISTALLRNSTLTTLHLAMEKTQAFRAAGTSGIVTIDVEHISGHNVVFWDDIQQVFPGARIVKNGTSAVTFMRDSNGIRFQPHRIKCFPGIVLDVVYDTPADSPVPLHTTLYKTPTLTPSPDVKDNLAPIPVKVFLPGSDIALPPSSSITTSPQEIALTKGETTHASDAVATAIELPDQSRTQLTTGQLTSLLNSQLAQALTAKTGFENVVIRGLGAIHDQAVQTQQIAREVFELQKQMNDRLTMIQNKTEAILTQQFELAEYPIPRLFIVLPEESTTYNPANWFGTKFRLYFICECGEHTMTAGSRTPHHLHLAKHEGYPLRQPLEFFSRYGPYLMLMLQMIKFGTSVAGYVVPPLSSLKVVELNASVQQSVETITAKIDYSLKCIEDQMEKEKEPPVGNLDDMNDRTPVAQQDMVSCLNNIETLEGADLRHLESFLKTGDDKVLGNLYRMVTPDGHLKWVCIDHYRAGYQERHTQKLRNIVSLAGGKFDEQLGKVDIALQSSIAAAEFYDSLCKAKGVVELNLDMRWDCTKRDLEALQDALKKSTISIVYIDVHRFRSSLSSRLSAPSLKHAGLYRLLEPANLKSIHLVLPNDFGKVSNFTPKIPPHLHKLSFDIAVGSSKNKELRVLAEALGNNPAQITLHLRDKPVIETGSLALVRAAETNATVTSLNLFRNSIGDKGLQALSDALKWDSNLVSLNLQSNLIGDKGARALSKALMTNTTLTSLILLANSIGSKGAQALAEALKINSTLTDLNLQSNSIGEKGAQAIAEALKTNSTLTSLNLAANPIGVIGNQALAEALKVKTTLLKLEISPAGGKGPFVHAGASKSNPSLANMTTKGTAMQLALEESFGRRRVSNRE</sequence>
<dbReference type="InterPro" id="IPR052201">
    <property type="entry name" value="LRR-containing_regulator"/>
</dbReference>
<evidence type="ECO:0000256" key="1">
    <source>
        <dbReference type="ARBA" id="ARBA00022737"/>
    </source>
</evidence>
<dbReference type="PANTHER" id="PTHR24111:SF0">
    <property type="entry name" value="LEUCINE-RICH REPEAT-CONTAINING PROTEIN"/>
    <property type="match status" value="1"/>
</dbReference>
<feature type="compositionally biased region" description="Polar residues" evidence="2">
    <location>
        <begin position="72"/>
        <end position="82"/>
    </location>
</feature>
<evidence type="ECO:0000313" key="3">
    <source>
        <dbReference type="EMBL" id="GJJ72557.1"/>
    </source>
</evidence>
<dbReference type="Pfam" id="PF13516">
    <property type="entry name" value="LRR_6"/>
    <property type="match status" value="12"/>
</dbReference>
<feature type="compositionally biased region" description="Polar residues" evidence="2">
    <location>
        <begin position="37"/>
        <end position="51"/>
    </location>
</feature>
<comment type="caution">
    <text evidence="3">The sequence shown here is derived from an EMBL/GenBank/DDBJ whole genome shotgun (WGS) entry which is preliminary data.</text>
</comment>
<reference evidence="3" key="2">
    <citation type="journal article" date="2022" name="Microbiol. Resour. Announc.">
        <title>Whole-Genome Sequence of Entomortierella parvispora E1425, a Mucoromycotan Fungus Associated with Burkholderiaceae-Related Endosymbiotic Bacteria.</title>
        <authorList>
            <person name="Herlambang A."/>
            <person name="Guo Y."/>
            <person name="Takashima Y."/>
            <person name="Narisawa K."/>
            <person name="Ohta H."/>
            <person name="Nishizawa T."/>
        </authorList>
    </citation>
    <scope>NUCLEOTIDE SEQUENCE</scope>
    <source>
        <strain evidence="3">E1425</strain>
    </source>
</reference>
<proteinExistence type="predicted"/>
<dbReference type="InterPro" id="IPR001611">
    <property type="entry name" value="Leu-rich_rpt"/>
</dbReference>
<keyword evidence="1" id="KW-0677">Repeat</keyword>
<evidence type="ECO:0000313" key="4">
    <source>
        <dbReference type="Proteomes" id="UP000827284"/>
    </source>
</evidence>
<feature type="region of interest" description="Disordered" evidence="2">
    <location>
        <begin position="37"/>
        <end position="89"/>
    </location>
</feature>
<organism evidence="3 4">
    <name type="scientific">Entomortierella parvispora</name>
    <dbReference type="NCBI Taxonomy" id="205924"/>
    <lineage>
        <taxon>Eukaryota</taxon>
        <taxon>Fungi</taxon>
        <taxon>Fungi incertae sedis</taxon>
        <taxon>Mucoromycota</taxon>
        <taxon>Mortierellomycotina</taxon>
        <taxon>Mortierellomycetes</taxon>
        <taxon>Mortierellales</taxon>
        <taxon>Mortierellaceae</taxon>
        <taxon>Entomortierella</taxon>
    </lineage>
</organism>
<protein>
    <submittedName>
        <fullName evidence="3">Ribonuclease P protein subunit RPR2</fullName>
    </submittedName>
</protein>
<gene>
    <name evidence="3" type="ORF">EMPS_04915</name>
</gene>
<accession>A0A9P3HA49</accession>
<dbReference type="SMART" id="SM00368">
    <property type="entry name" value="LRR_RI"/>
    <property type="match status" value="17"/>
</dbReference>
<dbReference type="Proteomes" id="UP000827284">
    <property type="component" value="Unassembled WGS sequence"/>
</dbReference>
<dbReference type="SUPFAM" id="SSF52047">
    <property type="entry name" value="RNI-like"/>
    <property type="match status" value="2"/>
</dbReference>
<name>A0A9P3HA49_9FUNG</name>
<dbReference type="Gene3D" id="3.80.10.10">
    <property type="entry name" value="Ribonuclease Inhibitor"/>
    <property type="match status" value="5"/>
</dbReference>
<keyword evidence="4" id="KW-1185">Reference proteome</keyword>
<dbReference type="InterPro" id="IPR032675">
    <property type="entry name" value="LRR_dom_sf"/>
</dbReference>